<accession>A0A0N5AE30</accession>
<sequence>MPIDWLHIRRAYGDKRLKGMAAPVWPLMTVYILTTLIHNVNTLHILGFLSSCLVLKFGAETVDVAELLWLSRCTVAVFVFCALCMENRKNWKAIFSNVRKKPFYNNASYENKAICAYIFKLMAVKGGGDVDGNLLFMARLKGG</sequence>
<keyword evidence="1" id="KW-0812">Transmembrane</keyword>
<keyword evidence="2" id="KW-1185">Reference proteome</keyword>
<proteinExistence type="predicted"/>
<dbReference type="AlphaFoldDB" id="A0A0N5AE30"/>
<keyword evidence="1" id="KW-0472">Membrane</keyword>
<dbReference type="Proteomes" id="UP000046393">
    <property type="component" value="Unplaced"/>
</dbReference>
<protein>
    <submittedName>
        <fullName evidence="3">Protein-S-isoprenylcysteine O-methyltransferase</fullName>
    </submittedName>
</protein>
<evidence type="ECO:0000313" key="2">
    <source>
        <dbReference type="Proteomes" id="UP000046393"/>
    </source>
</evidence>
<keyword evidence="1" id="KW-1133">Transmembrane helix</keyword>
<name>A0A0N5AE30_9BILA</name>
<reference evidence="3" key="1">
    <citation type="submission" date="2017-02" db="UniProtKB">
        <authorList>
            <consortium name="WormBaseParasite"/>
        </authorList>
    </citation>
    <scope>IDENTIFICATION</scope>
</reference>
<organism evidence="2 3">
    <name type="scientific">Syphacia muris</name>
    <dbReference type="NCBI Taxonomy" id="451379"/>
    <lineage>
        <taxon>Eukaryota</taxon>
        <taxon>Metazoa</taxon>
        <taxon>Ecdysozoa</taxon>
        <taxon>Nematoda</taxon>
        <taxon>Chromadorea</taxon>
        <taxon>Rhabditida</taxon>
        <taxon>Spirurina</taxon>
        <taxon>Oxyuridomorpha</taxon>
        <taxon>Oxyuroidea</taxon>
        <taxon>Oxyuridae</taxon>
        <taxon>Syphacia</taxon>
    </lineage>
</organism>
<feature type="transmembrane region" description="Helical" evidence="1">
    <location>
        <begin position="21"/>
        <end position="47"/>
    </location>
</feature>
<evidence type="ECO:0000313" key="3">
    <source>
        <dbReference type="WBParaSite" id="SMUV_0000246801-mRNA-1"/>
    </source>
</evidence>
<feature type="transmembrane region" description="Helical" evidence="1">
    <location>
        <begin position="67"/>
        <end position="85"/>
    </location>
</feature>
<evidence type="ECO:0000256" key="1">
    <source>
        <dbReference type="SAM" id="Phobius"/>
    </source>
</evidence>
<dbReference type="WBParaSite" id="SMUV_0000246801-mRNA-1">
    <property type="protein sequence ID" value="SMUV_0000246801-mRNA-1"/>
    <property type="gene ID" value="SMUV_0000246801"/>
</dbReference>